<dbReference type="AlphaFoldDB" id="A0AAV5LBS3"/>
<comment type="caution">
    <text evidence="1">The sequence shown here is derived from an EMBL/GenBank/DDBJ whole genome shotgun (WGS) entry which is preliminary data.</text>
</comment>
<accession>A0AAV5LBS3</accession>
<proteinExistence type="predicted"/>
<keyword evidence="2" id="KW-1185">Reference proteome</keyword>
<dbReference type="Proteomes" id="UP001054252">
    <property type="component" value="Unassembled WGS sequence"/>
</dbReference>
<organism evidence="1 2">
    <name type="scientific">Rubroshorea leprosula</name>
    <dbReference type="NCBI Taxonomy" id="152421"/>
    <lineage>
        <taxon>Eukaryota</taxon>
        <taxon>Viridiplantae</taxon>
        <taxon>Streptophyta</taxon>
        <taxon>Embryophyta</taxon>
        <taxon>Tracheophyta</taxon>
        <taxon>Spermatophyta</taxon>
        <taxon>Magnoliopsida</taxon>
        <taxon>eudicotyledons</taxon>
        <taxon>Gunneridae</taxon>
        <taxon>Pentapetalae</taxon>
        <taxon>rosids</taxon>
        <taxon>malvids</taxon>
        <taxon>Malvales</taxon>
        <taxon>Dipterocarpaceae</taxon>
        <taxon>Rubroshorea</taxon>
    </lineage>
</organism>
<name>A0AAV5LBS3_9ROSI</name>
<evidence type="ECO:0000313" key="2">
    <source>
        <dbReference type="Proteomes" id="UP001054252"/>
    </source>
</evidence>
<evidence type="ECO:0000313" key="1">
    <source>
        <dbReference type="EMBL" id="GKV34359.1"/>
    </source>
</evidence>
<sequence length="61" mass="7241">MEKLLDRIRNSQQERKSRFVLQGRNGYLKIRNTYSSSLTHGDIIIGFAFDFWYNILSKAPF</sequence>
<reference evidence="1 2" key="1">
    <citation type="journal article" date="2021" name="Commun. Biol.">
        <title>The genome of Shorea leprosula (Dipterocarpaceae) highlights the ecological relevance of drought in aseasonal tropical rainforests.</title>
        <authorList>
            <person name="Ng K.K.S."/>
            <person name="Kobayashi M.J."/>
            <person name="Fawcett J.A."/>
            <person name="Hatakeyama M."/>
            <person name="Paape T."/>
            <person name="Ng C.H."/>
            <person name="Ang C.C."/>
            <person name="Tnah L.H."/>
            <person name="Lee C.T."/>
            <person name="Nishiyama T."/>
            <person name="Sese J."/>
            <person name="O'Brien M.J."/>
            <person name="Copetti D."/>
            <person name="Mohd Noor M.I."/>
            <person name="Ong R.C."/>
            <person name="Putra M."/>
            <person name="Sireger I.Z."/>
            <person name="Indrioko S."/>
            <person name="Kosugi Y."/>
            <person name="Izuno A."/>
            <person name="Isagi Y."/>
            <person name="Lee S.L."/>
            <person name="Shimizu K.K."/>
        </authorList>
    </citation>
    <scope>NUCLEOTIDE SEQUENCE [LARGE SCALE GENOMIC DNA]</scope>
    <source>
        <strain evidence="1">214</strain>
    </source>
</reference>
<gene>
    <name evidence="1" type="ORF">SLEP1_g42736</name>
</gene>
<dbReference type="EMBL" id="BPVZ01000105">
    <property type="protein sequence ID" value="GKV34359.1"/>
    <property type="molecule type" value="Genomic_DNA"/>
</dbReference>
<protein>
    <submittedName>
        <fullName evidence="1">Uncharacterized protein</fullName>
    </submittedName>
</protein>